<keyword evidence="3" id="KW-0378">Hydrolase</keyword>
<dbReference type="SMART" id="SM00239">
    <property type="entry name" value="C2"/>
    <property type="match status" value="1"/>
</dbReference>
<proteinExistence type="inferred from homology"/>
<dbReference type="Pfam" id="PF00648">
    <property type="entry name" value="Peptidase_C2"/>
    <property type="match status" value="1"/>
</dbReference>
<dbReference type="SMART" id="SM00230">
    <property type="entry name" value="CysPc"/>
    <property type="match status" value="1"/>
</dbReference>
<evidence type="ECO:0000256" key="3">
    <source>
        <dbReference type="ARBA" id="ARBA00022801"/>
    </source>
</evidence>
<dbReference type="PROSITE" id="PS50004">
    <property type="entry name" value="C2"/>
    <property type="match status" value="1"/>
</dbReference>
<organism evidence="6">
    <name type="scientific">Schistosoma haematobium</name>
    <name type="common">Blood fluke</name>
    <dbReference type="NCBI Taxonomy" id="6185"/>
    <lineage>
        <taxon>Eukaryota</taxon>
        <taxon>Metazoa</taxon>
        <taxon>Spiralia</taxon>
        <taxon>Lophotrochozoa</taxon>
        <taxon>Platyhelminthes</taxon>
        <taxon>Trematoda</taxon>
        <taxon>Digenea</taxon>
        <taxon>Strigeidida</taxon>
        <taxon>Schistosomatoidea</taxon>
        <taxon>Schistosomatidae</taxon>
        <taxon>Schistosoma</taxon>
    </lineage>
</organism>
<keyword evidence="2" id="KW-0645">Protease</keyword>
<name>A0A095AHJ3_SCHHA</name>
<evidence type="ECO:0000256" key="4">
    <source>
        <dbReference type="ARBA" id="ARBA00022807"/>
    </source>
</evidence>
<dbReference type="PRINTS" id="PR00704">
    <property type="entry name" value="CALPAIN"/>
</dbReference>
<dbReference type="SUPFAM" id="SSF54001">
    <property type="entry name" value="Cysteine proteinases"/>
    <property type="match status" value="1"/>
</dbReference>
<dbReference type="EMBL" id="KL250548">
    <property type="protein sequence ID" value="KGB33431.1"/>
    <property type="molecule type" value="Genomic_DNA"/>
</dbReference>
<comment type="similarity">
    <text evidence="1">Belongs to the peptidase C2 family.</text>
</comment>
<dbReference type="InterPro" id="IPR000008">
    <property type="entry name" value="C2_dom"/>
</dbReference>
<dbReference type="InterPro" id="IPR035892">
    <property type="entry name" value="C2_domain_sf"/>
</dbReference>
<evidence type="ECO:0000256" key="2">
    <source>
        <dbReference type="ARBA" id="ARBA00022670"/>
    </source>
</evidence>
<dbReference type="GO" id="GO:0005737">
    <property type="term" value="C:cytoplasm"/>
    <property type="evidence" value="ECO:0007669"/>
    <property type="project" value="TreeGrafter"/>
</dbReference>
<dbReference type="PANTHER" id="PTHR10183">
    <property type="entry name" value="CALPAIN"/>
    <property type="match status" value="1"/>
</dbReference>
<protein>
    <submittedName>
        <fullName evidence="6">Calpain-5</fullName>
    </submittedName>
</protein>
<evidence type="ECO:0000313" key="6">
    <source>
        <dbReference type="EMBL" id="KGB33431.1"/>
    </source>
</evidence>
<dbReference type="SUPFAM" id="SSF49758">
    <property type="entry name" value="Calpain large subunit, middle domain (domain III)"/>
    <property type="match status" value="1"/>
</dbReference>
<dbReference type="InterPro" id="IPR022683">
    <property type="entry name" value="Calpain_III"/>
</dbReference>
<dbReference type="AlphaFoldDB" id="A0A095AHJ3"/>
<dbReference type="PROSITE" id="PS50203">
    <property type="entry name" value="CALPAIN_CAT"/>
    <property type="match status" value="1"/>
</dbReference>
<gene>
    <name evidence="6" type="ORF">MS3_01601</name>
</gene>
<dbReference type="Pfam" id="PF01067">
    <property type="entry name" value="Calpain_III"/>
    <property type="match status" value="1"/>
</dbReference>
<dbReference type="InterPro" id="IPR036213">
    <property type="entry name" value="Calpain_III_sf"/>
</dbReference>
<dbReference type="InterPro" id="IPR022684">
    <property type="entry name" value="Calpain_cysteine_protease"/>
</dbReference>
<evidence type="ECO:0000256" key="5">
    <source>
        <dbReference type="PROSITE-ProRule" id="PRU00239"/>
    </source>
</evidence>
<dbReference type="InterPro" id="IPR001300">
    <property type="entry name" value="Peptidase_C2_calpain_cat"/>
</dbReference>
<dbReference type="STRING" id="6185.A0A095AHJ3"/>
<dbReference type="PANTHER" id="PTHR10183:SF379">
    <property type="entry name" value="CALPAIN-5"/>
    <property type="match status" value="1"/>
</dbReference>
<sequence>MSLTSFVKFRNQDYSTLKKEQLTRGVKFVDDEFPPESMNLQCLNIPAGPLSYLRPSEIVSDPCFSRNESYFSLKRGFVKNFNILLAFTGLKYKAKYWAKVLVDIKSQEWDVQHINEHPGIFRFRFWQEGMYFEVTIDDLLPCYEGKCISLSSSSTKEFWPALLEKAYAKLLGGYDKLEYVRLEEAMMDLTGGVTESISLQNLYSAPAMKQVLFFEQMEKDLIDECIVIFCTKDGDSETSPHIFGAPNLHDHVLNKESGLYLNYGYLLTRVCGVPKDLSVFGAFKDMFRRAGDCPIQARLMRLRCPLSVIDSGSGQGEWKGAYSSSSSEWEEINLEARKRLGLTFDSETEFWIPLEFILQHMSGVLICRFPDTSFVSLPGHITWRLCEHHGAWCGHQTGGNLQYRNTFLHNPQYYFDIMNDSDEVLLSLVRKYNRDPLTMVIEPDLSPLSIGLGLFKIENNRPVKSHTLAFCQVIHVEPSRPYRVCLIRARLTVGRYLVVPFLEQPLSTAAYLLRLYLPKRSESREFTLDIPQNGFLNFFTGKPKGAVRLHVHSASNLLWPDGKNPPSPYCIIKCEYDTVQTTISQSNNNPVWNEYFIFYRRKLNKPIEIQFREVSTRINVLSKNKYFLHLLHNDYLHEHIIMDKHALGFDVFLGRHSFTEAEISNRCQQEVALYGRDTKAERFQKMKGSLFIEFYSVGQEDFMNI</sequence>
<keyword evidence="4" id="KW-0788">Thiol protease</keyword>
<dbReference type="GO" id="GO:0006508">
    <property type="term" value="P:proteolysis"/>
    <property type="evidence" value="ECO:0007669"/>
    <property type="project" value="UniProtKB-KW"/>
</dbReference>
<dbReference type="Gene3D" id="2.60.40.150">
    <property type="entry name" value="C2 domain"/>
    <property type="match status" value="1"/>
</dbReference>
<dbReference type="Pfam" id="PF00168">
    <property type="entry name" value="C2"/>
    <property type="match status" value="1"/>
</dbReference>
<dbReference type="InterPro" id="IPR038765">
    <property type="entry name" value="Papain-like_cys_pep_sf"/>
</dbReference>
<accession>A0A095AHJ3</accession>
<evidence type="ECO:0000256" key="1">
    <source>
        <dbReference type="ARBA" id="ARBA00007623"/>
    </source>
</evidence>
<dbReference type="SUPFAM" id="SSF49562">
    <property type="entry name" value="C2 domain (Calcium/lipid-binding domain, CaLB)"/>
    <property type="match status" value="1"/>
</dbReference>
<reference evidence="6" key="1">
    <citation type="journal article" date="2012" name="Nat. Genet.">
        <title>Whole-genome sequence of Schistosoma haematobium.</title>
        <authorList>
            <person name="Young N.D."/>
            <person name="Jex A.R."/>
            <person name="Li B."/>
            <person name="Liu S."/>
            <person name="Yang L."/>
            <person name="Xiong Z."/>
            <person name="Li Y."/>
            <person name="Cantacessi C."/>
            <person name="Hall R.S."/>
            <person name="Xu X."/>
            <person name="Chen F."/>
            <person name="Wu X."/>
            <person name="Zerlotini A."/>
            <person name="Oliveira G."/>
            <person name="Hofmann A."/>
            <person name="Zhang G."/>
            <person name="Fang X."/>
            <person name="Kang Y."/>
            <person name="Campbell B.E."/>
            <person name="Loukas A."/>
            <person name="Ranganathan S."/>
            <person name="Rollinson D."/>
            <person name="Rinaldi G."/>
            <person name="Brindley P.J."/>
            <person name="Yang H."/>
            <person name="Wang J."/>
            <person name="Wang J."/>
            <person name="Gasser R.B."/>
        </authorList>
    </citation>
    <scope>NUCLEOTIDE SEQUENCE [LARGE SCALE GENOMIC DNA]</scope>
</reference>
<dbReference type="SMART" id="SM00720">
    <property type="entry name" value="calpain_III"/>
    <property type="match status" value="1"/>
</dbReference>
<comment type="caution">
    <text evidence="5">Lacks conserved residue(s) required for the propagation of feature annotation.</text>
</comment>
<dbReference type="InterPro" id="IPR022682">
    <property type="entry name" value="Calpain_domain_III"/>
</dbReference>
<dbReference type="Gene3D" id="2.60.120.380">
    <property type="match status" value="1"/>
</dbReference>
<dbReference type="GO" id="GO:0004198">
    <property type="term" value="F:calcium-dependent cysteine-type endopeptidase activity"/>
    <property type="evidence" value="ECO:0007669"/>
    <property type="project" value="InterPro"/>
</dbReference>
<dbReference type="Gene3D" id="3.90.70.10">
    <property type="entry name" value="Cysteine proteinases"/>
    <property type="match status" value="1"/>
</dbReference>